<protein>
    <recommendedName>
        <fullName evidence="4">Leucine-rich repeat domain-containing protein</fullName>
    </recommendedName>
</protein>
<dbReference type="Proteomes" id="UP000663862">
    <property type="component" value="Unassembled WGS sequence"/>
</dbReference>
<reference evidence="1" key="1">
    <citation type="submission" date="2021-02" db="EMBL/GenBank/DDBJ databases">
        <authorList>
            <person name="Nowell W R."/>
        </authorList>
    </citation>
    <scope>NUCLEOTIDE SEQUENCE</scope>
</reference>
<accession>A0A820MJT4</accession>
<dbReference type="InterPro" id="IPR001611">
    <property type="entry name" value="Leu-rich_rpt"/>
</dbReference>
<evidence type="ECO:0008006" key="4">
    <source>
        <dbReference type="Google" id="ProtNLM"/>
    </source>
</evidence>
<comment type="caution">
    <text evidence="1">The sequence shown here is derived from an EMBL/GenBank/DDBJ whole genome shotgun (WGS) entry which is preliminary data.</text>
</comment>
<organism evidence="1 3">
    <name type="scientific">Rotaria socialis</name>
    <dbReference type="NCBI Taxonomy" id="392032"/>
    <lineage>
        <taxon>Eukaryota</taxon>
        <taxon>Metazoa</taxon>
        <taxon>Spiralia</taxon>
        <taxon>Gnathifera</taxon>
        <taxon>Rotifera</taxon>
        <taxon>Eurotatoria</taxon>
        <taxon>Bdelloidea</taxon>
        <taxon>Philodinida</taxon>
        <taxon>Philodinidae</taxon>
        <taxon>Rotaria</taxon>
    </lineage>
</organism>
<proteinExistence type="predicted"/>
<gene>
    <name evidence="2" type="ORF">TOA249_LOCUS13608</name>
    <name evidence="1" type="ORF">TSG867_LOCUS11071</name>
</gene>
<dbReference type="SUPFAM" id="SSF52075">
    <property type="entry name" value="Outer arm dynein light chain 1"/>
    <property type="match status" value="1"/>
</dbReference>
<dbReference type="AlphaFoldDB" id="A0A820MJT4"/>
<evidence type="ECO:0000313" key="2">
    <source>
        <dbReference type="EMBL" id="CAF4645635.1"/>
    </source>
</evidence>
<dbReference type="PROSITE" id="PS51450">
    <property type="entry name" value="LRR"/>
    <property type="match status" value="1"/>
</dbReference>
<sequence length="73" mass="8114">MASLPSVMSSLTGLNTLYLQSNPLTSIDELNSLSGWQHLFGIGSLGRSSGWKTFDFSYNELDLIPPEIYNIFQ</sequence>
<dbReference type="EMBL" id="CAJOBQ010000523">
    <property type="protein sequence ID" value="CAF4373620.1"/>
    <property type="molecule type" value="Genomic_DNA"/>
</dbReference>
<evidence type="ECO:0000313" key="3">
    <source>
        <dbReference type="Proteomes" id="UP000663862"/>
    </source>
</evidence>
<dbReference type="Gene3D" id="3.80.10.10">
    <property type="entry name" value="Ribonuclease Inhibitor"/>
    <property type="match status" value="1"/>
</dbReference>
<dbReference type="Proteomes" id="UP000663838">
    <property type="component" value="Unassembled WGS sequence"/>
</dbReference>
<dbReference type="EMBL" id="CAJOBS010000811">
    <property type="protein sequence ID" value="CAF4645635.1"/>
    <property type="molecule type" value="Genomic_DNA"/>
</dbReference>
<evidence type="ECO:0000313" key="1">
    <source>
        <dbReference type="EMBL" id="CAF4373620.1"/>
    </source>
</evidence>
<name>A0A820MJT4_9BILA</name>
<dbReference type="InterPro" id="IPR032675">
    <property type="entry name" value="LRR_dom_sf"/>
</dbReference>